<protein>
    <submittedName>
        <fullName evidence="4">Amidase enhancer</fullName>
    </submittedName>
</protein>
<dbReference type="AlphaFoldDB" id="A0A348AJF9"/>
<evidence type="ECO:0000313" key="5">
    <source>
        <dbReference type="Proteomes" id="UP000276437"/>
    </source>
</evidence>
<gene>
    <name evidence="4" type="primary">lytB_1</name>
    <name evidence="4" type="ORF">MAMMFC1_01878</name>
</gene>
<feature type="region of interest" description="Disordered" evidence="1">
    <location>
        <begin position="31"/>
        <end position="54"/>
    </location>
</feature>
<keyword evidence="5" id="KW-1185">Reference proteome</keyword>
<reference evidence="4 5" key="1">
    <citation type="journal article" date="2018" name="Int. J. Syst. Evol. Microbiol.">
        <title>Methylomusa anaerophila gen. nov., sp. nov., an anaerobic methanol-utilizing bacterium isolated from a microbial fuel cell.</title>
        <authorList>
            <person name="Amano N."/>
            <person name="Yamamuro A."/>
            <person name="Miyahara M."/>
            <person name="Kouzuma A."/>
            <person name="Abe T."/>
            <person name="Watanabe K."/>
        </authorList>
    </citation>
    <scope>NUCLEOTIDE SEQUENCE [LARGE SCALE GENOMIC DNA]</scope>
    <source>
        <strain evidence="4 5">MMFC1</strain>
    </source>
</reference>
<organism evidence="4 5">
    <name type="scientific">Methylomusa anaerophila</name>
    <dbReference type="NCBI Taxonomy" id="1930071"/>
    <lineage>
        <taxon>Bacteria</taxon>
        <taxon>Bacillati</taxon>
        <taxon>Bacillota</taxon>
        <taxon>Negativicutes</taxon>
        <taxon>Selenomonadales</taxon>
        <taxon>Sporomusaceae</taxon>
        <taxon>Methylomusa</taxon>
    </lineage>
</organism>
<keyword evidence="2" id="KW-0472">Membrane</keyword>
<dbReference type="NCBIfam" id="TIGR02669">
    <property type="entry name" value="SpoIID_LytB"/>
    <property type="match status" value="1"/>
</dbReference>
<dbReference type="InterPro" id="IPR013693">
    <property type="entry name" value="SpoIID/LytB_N"/>
</dbReference>
<feature type="transmembrane region" description="Helical" evidence="2">
    <location>
        <begin position="6"/>
        <end position="26"/>
    </location>
</feature>
<accession>A0A348AJF9</accession>
<sequence>MRNKAINTALVVAVVVIFITGAYMLLRPPAQKPAPTPPVPAPAPEPIPGVPQFDAGKYPAEPQVRVYLADKGYVTTMALEKYIEGVIAQEMKPDWPPEALAAQAIVSRTLTVNAIEAGTIKQLHNADVSTSKEELQAYAPEKVNDSVRQAVKRTRGMILLYAGGLVNAIYSSCNGQISATREESFPVEIPYPTPYFQPVADDCYEYAPDDIKTWTIEIPGSEVAAAIGYQGSPGDIQILKKGPSGRILYIGAGDKKMYGAEFRRAIGYDRLKSTLITEMTYDGSTFTFKGQGWGNGVGLCQWGAYTYAKHGVKAEDIIKHYYPGVEIKKIWQ</sequence>
<dbReference type="Proteomes" id="UP000276437">
    <property type="component" value="Chromosome"/>
</dbReference>
<dbReference type="OrthoDB" id="9794671at2"/>
<name>A0A348AJF9_9FIRM</name>
<dbReference type="RefSeq" id="WP_126308258.1">
    <property type="nucleotide sequence ID" value="NZ_AP018449.1"/>
</dbReference>
<evidence type="ECO:0000313" key="4">
    <source>
        <dbReference type="EMBL" id="BBB91207.1"/>
    </source>
</evidence>
<evidence type="ECO:0000256" key="1">
    <source>
        <dbReference type="SAM" id="MobiDB-lite"/>
    </source>
</evidence>
<dbReference type="GO" id="GO:0030435">
    <property type="term" value="P:sporulation resulting in formation of a cellular spore"/>
    <property type="evidence" value="ECO:0007669"/>
    <property type="project" value="InterPro"/>
</dbReference>
<evidence type="ECO:0000256" key="2">
    <source>
        <dbReference type="SAM" id="Phobius"/>
    </source>
</evidence>
<dbReference type="EMBL" id="AP018449">
    <property type="protein sequence ID" value="BBB91207.1"/>
    <property type="molecule type" value="Genomic_DNA"/>
</dbReference>
<keyword evidence="2" id="KW-1133">Transmembrane helix</keyword>
<feature type="domain" description="Sporulation stage II protein D amidase enhancer LytB N-terminal" evidence="3">
    <location>
        <begin position="73"/>
        <end position="161"/>
    </location>
</feature>
<feature type="compositionally biased region" description="Pro residues" evidence="1">
    <location>
        <begin position="31"/>
        <end position="49"/>
    </location>
</feature>
<evidence type="ECO:0000259" key="3">
    <source>
        <dbReference type="Pfam" id="PF08486"/>
    </source>
</evidence>
<dbReference type="Pfam" id="PF08486">
    <property type="entry name" value="SpoIID"/>
    <property type="match status" value="1"/>
</dbReference>
<keyword evidence="2" id="KW-0812">Transmembrane</keyword>
<dbReference type="InterPro" id="IPR013486">
    <property type="entry name" value="SpoIID/LytB"/>
</dbReference>
<dbReference type="KEGG" id="mana:MAMMFC1_01878"/>
<proteinExistence type="predicted"/>